<dbReference type="InterPro" id="IPR011009">
    <property type="entry name" value="Kinase-like_dom_sf"/>
</dbReference>
<dbReference type="InterPro" id="IPR008271">
    <property type="entry name" value="Ser/Thr_kinase_AS"/>
</dbReference>
<dbReference type="Pfam" id="PF00069">
    <property type="entry name" value="Pkinase"/>
    <property type="match status" value="1"/>
</dbReference>
<dbReference type="SMART" id="SM00220">
    <property type="entry name" value="S_TKc"/>
    <property type="match status" value="1"/>
</dbReference>
<accession>A0A084SR15</accession>
<evidence type="ECO:0000256" key="1">
    <source>
        <dbReference type="ARBA" id="ARBA00022679"/>
    </source>
</evidence>
<organism evidence="8 9">
    <name type="scientific">Archangium violaceum Cb vi76</name>
    <dbReference type="NCBI Taxonomy" id="1406225"/>
    <lineage>
        <taxon>Bacteria</taxon>
        <taxon>Pseudomonadati</taxon>
        <taxon>Myxococcota</taxon>
        <taxon>Myxococcia</taxon>
        <taxon>Myxococcales</taxon>
        <taxon>Cystobacterineae</taxon>
        <taxon>Archangiaceae</taxon>
        <taxon>Archangium</taxon>
    </lineage>
</organism>
<feature type="binding site" evidence="5">
    <location>
        <position position="118"/>
    </location>
    <ligand>
        <name>ATP</name>
        <dbReference type="ChEBI" id="CHEBI:30616"/>
    </ligand>
</feature>
<evidence type="ECO:0000256" key="2">
    <source>
        <dbReference type="ARBA" id="ARBA00022741"/>
    </source>
</evidence>
<proteinExistence type="predicted"/>
<feature type="region of interest" description="Disordered" evidence="6">
    <location>
        <begin position="44"/>
        <end position="65"/>
    </location>
</feature>
<dbReference type="PROSITE" id="PS50011">
    <property type="entry name" value="PROTEIN_KINASE_DOM"/>
    <property type="match status" value="1"/>
</dbReference>
<protein>
    <recommendedName>
        <fullName evidence="7">Protein kinase domain-containing protein</fullName>
    </recommendedName>
</protein>
<dbReference type="PANTHER" id="PTHR43289">
    <property type="entry name" value="MITOGEN-ACTIVATED PROTEIN KINASE KINASE KINASE 20-RELATED"/>
    <property type="match status" value="1"/>
</dbReference>
<dbReference type="Gene3D" id="3.30.200.20">
    <property type="entry name" value="Phosphorylase Kinase, domain 1"/>
    <property type="match status" value="1"/>
</dbReference>
<dbReference type="PROSITE" id="PS00108">
    <property type="entry name" value="PROTEIN_KINASE_ST"/>
    <property type="match status" value="1"/>
</dbReference>
<name>A0A084SR15_9BACT</name>
<dbReference type="InterPro" id="IPR011990">
    <property type="entry name" value="TPR-like_helical_dom_sf"/>
</dbReference>
<dbReference type="AlphaFoldDB" id="A0A084SR15"/>
<dbReference type="Gene3D" id="1.25.40.10">
    <property type="entry name" value="Tetratricopeptide repeat domain"/>
    <property type="match status" value="3"/>
</dbReference>
<dbReference type="EMBL" id="JPMI01000168">
    <property type="protein sequence ID" value="KFA90900.1"/>
    <property type="molecule type" value="Genomic_DNA"/>
</dbReference>
<evidence type="ECO:0000313" key="9">
    <source>
        <dbReference type="Proteomes" id="UP000028547"/>
    </source>
</evidence>
<dbReference type="Gene3D" id="1.10.510.10">
    <property type="entry name" value="Transferase(Phosphotransferase) domain 1"/>
    <property type="match status" value="1"/>
</dbReference>
<evidence type="ECO:0000259" key="7">
    <source>
        <dbReference type="PROSITE" id="PS50011"/>
    </source>
</evidence>
<dbReference type="GO" id="GO:0005524">
    <property type="term" value="F:ATP binding"/>
    <property type="evidence" value="ECO:0007669"/>
    <property type="project" value="UniProtKB-UniRule"/>
</dbReference>
<dbReference type="PROSITE" id="PS00107">
    <property type="entry name" value="PROTEIN_KINASE_ATP"/>
    <property type="match status" value="1"/>
</dbReference>
<evidence type="ECO:0000256" key="3">
    <source>
        <dbReference type="ARBA" id="ARBA00022777"/>
    </source>
</evidence>
<dbReference type="InterPro" id="IPR000719">
    <property type="entry name" value="Prot_kinase_dom"/>
</dbReference>
<dbReference type="SUPFAM" id="SSF48452">
    <property type="entry name" value="TPR-like"/>
    <property type="match status" value="2"/>
</dbReference>
<gene>
    <name evidence="8" type="ORF">Q664_25380</name>
</gene>
<evidence type="ECO:0000256" key="4">
    <source>
        <dbReference type="ARBA" id="ARBA00022840"/>
    </source>
</evidence>
<evidence type="ECO:0000313" key="8">
    <source>
        <dbReference type="EMBL" id="KFA90900.1"/>
    </source>
</evidence>
<keyword evidence="2 5" id="KW-0547">Nucleotide-binding</keyword>
<dbReference type="CDD" id="cd14014">
    <property type="entry name" value="STKc_PknB_like"/>
    <property type="match status" value="1"/>
</dbReference>
<evidence type="ECO:0000256" key="5">
    <source>
        <dbReference type="PROSITE-ProRule" id="PRU10141"/>
    </source>
</evidence>
<keyword evidence="1" id="KW-0808">Transferase</keyword>
<dbReference type="PANTHER" id="PTHR43289:SF6">
    <property type="entry name" value="SERINE_THREONINE-PROTEIN KINASE NEKL-3"/>
    <property type="match status" value="1"/>
</dbReference>
<keyword evidence="4 5" id="KW-0067">ATP-binding</keyword>
<dbReference type="GO" id="GO:0004674">
    <property type="term" value="F:protein serine/threonine kinase activity"/>
    <property type="evidence" value="ECO:0007669"/>
    <property type="project" value="TreeGrafter"/>
</dbReference>
<evidence type="ECO:0000256" key="6">
    <source>
        <dbReference type="SAM" id="MobiDB-lite"/>
    </source>
</evidence>
<feature type="compositionally biased region" description="Polar residues" evidence="6">
    <location>
        <begin position="52"/>
        <end position="65"/>
    </location>
</feature>
<dbReference type="SUPFAM" id="SSF56112">
    <property type="entry name" value="Protein kinase-like (PK-like)"/>
    <property type="match status" value="1"/>
</dbReference>
<reference evidence="8 9" key="1">
    <citation type="submission" date="2014-07" db="EMBL/GenBank/DDBJ databases">
        <title>Draft Genome Sequence of Gephyronic Acid Producer, Cystobacter violaceus Strain Cb vi76.</title>
        <authorList>
            <person name="Stevens D.C."/>
            <person name="Young J."/>
            <person name="Carmichael R."/>
            <person name="Tan J."/>
            <person name="Taylor R.E."/>
        </authorList>
    </citation>
    <scope>NUCLEOTIDE SEQUENCE [LARGE SCALE GENOMIC DNA]</scope>
    <source>
        <strain evidence="8 9">Cb vi76</strain>
    </source>
</reference>
<dbReference type="InterPro" id="IPR017441">
    <property type="entry name" value="Protein_kinase_ATP_BS"/>
</dbReference>
<dbReference type="SUPFAM" id="SSF48439">
    <property type="entry name" value="Protein prenylyltransferase"/>
    <property type="match status" value="1"/>
</dbReference>
<feature type="domain" description="Protein kinase" evidence="7">
    <location>
        <begin position="89"/>
        <end position="348"/>
    </location>
</feature>
<keyword evidence="3" id="KW-0418">Kinase</keyword>
<dbReference type="Proteomes" id="UP000028547">
    <property type="component" value="Unassembled WGS sequence"/>
</dbReference>
<comment type="caution">
    <text evidence="8">The sequence shown here is derived from an EMBL/GenBank/DDBJ whole genome shotgun (WGS) entry which is preliminary data.</text>
</comment>
<sequence>MAVAEGLLSREEAEVLREEALRLGRDPLELLVERGRLSEDSLVSLRKESQEQTRTPMTPSDDTVTVRNPSHKVLAPQTTDFPVPGWERYQFMRLIGQGGMGRVFLAHDPRLRRDVALKFVRDDDPDAARRFVFEARAQARVVHERVCQVYEVGEVQGKTFIAMQYIDGLPLNQLAGKLSPEQKAMVLRDAAEGVHAAHRVGLIHRDLKPSNIMVERPQDGGLKCYVMDFGLARDWKEGVTASGSVLGTPHYMAPEQARGEVTRLDRRADVYSLGATLYHLLTGTYPVHGSNHLEVLSNIPLVEPRPPRALDKDIPVDLEAIVLKCLEKERSARYDSARALAEDLDRFLNGEPVHARPAGPWSRLRKKARRHRAAVTTGGVALALVALALGDALRIRHESARREELASRYTAWVKDIENYVLHAHLSPPRDTLRDRERLREKMRELESWMHEAGGPGQGPGHHALGRGHLALGDKAKAREHLETAWNQGYRRPEVAYFLGLVLGQLHQEELLEVQRQYRQRLGKEPEPGELPADEWLAARRRELEQRLREPALEKLQELKELKGLDDSVPREYVGALIAWHEGRLEDALSQLKDLGEGPPGFYAASRLRGDILLTLASRHWKLGEYERARAAFVEGRLSYARAAEIGRGDPDLHLARARLERDWLEMELSSHGKELGSLYEQGLQAVSRAIEVAPDRAYASKLLEARFHLLLAGDTNLPWAEARRLLDRALGTIKAASMLEPERPEAKLELGWVLWQVSKSLYDHKEDPREKLREAITALERIAPEHQDPAFHLLRGRIYKTWADHEAQASPGADDLTPASKAIEAYHTAFKMDPSQMSARLGLATAYFRRAVSRHCVDPRGDLEQARRLLEEARAVNPHYAVLYFHEALVHRTLASRLRKRGGDPRPEYLEARALFRLGGDINPESSLFRYNEGQALTELAREELERGGDPRPLFEEAEALLGRALIAWPRHYFSRSSLGVLRGLHAEYLGLQGKNPEPSVRAAEKVLLEAASMEPKRHLPWANLAWLHSTQAAFELEHGGNPDPSLARGLKELDTALGLNAHDGYVALQHGRLLMVRALTQARRGLAPDADFQRARDVLRAAIDTDPENQELRRALGHLDWEWASWKQGRSQEASQLLAEGLAVAEKLLLERPEWQEARVLRAFFVLAEKDSDSPEQQRRALRAWEELNQTLEKNSSLQRKWERHLQGMRKRVPASWR</sequence>